<feature type="transmembrane region" description="Helical" evidence="1">
    <location>
        <begin position="39"/>
        <end position="63"/>
    </location>
</feature>
<keyword evidence="1" id="KW-1133">Transmembrane helix</keyword>
<name>J9AUD8_WUCBA</name>
<comment type="caution">
    <text evidence="2">The sequence shown here is derived from an EMBL/GenBank/DDBJ whole genome shotgun (WGS) entry which is preliminary data.</text>
</comment>
<dbReference type="EMBL" id="ADBV01007022">
    <property type="protein sequence ID" value="EJW78060.1"/>
    <property type="molecule type" value="Genomic_DNA"/>
</dbReference>
<feature type="non-terminal residue" evidence="2">
    <location>
        <position position="69"/>
    </location>
</feature>
<protein>
    <submittedName>
        <fullName evidence="2">Uncharacterized protein</fullName>
    </submittedName>
</protein>
<accession>J9AUD8</accession>
<proteinExistence type="predicted"/>
<gene>
    <name evidence="2" type="ORF">WUBG_11030</name>
</gene>
<sequence>IESRLRGINETFRKTDPTSALIIPGHLQQFYYLLLHPTFGWVFINMFCAVLALIAKLATYATVGKLGVQ</sequence>
<organism evidence="2 3">
    <name type="scientific">Wuchereria bancrofti</name>
    <dbReference type="NCBI Taxonomy" id="6293"/>
    <lineage>
        <taxon>Eukaryota</taxon>
        <taxon>Metazoa</taxon>
        <taxon>Ecdysozoa</taxon>
        <taxon>Nematoda</taxon>
        <taxon>Chromadorea</taxon>
        <taxon>Rhabditida</taxon>
        <taxon>Spirurina</taxon>
        <taxon>Spiruromorpha</taxon>
        <taxon>Filarioidea</taxon>
        <taxon>Onchocercidae</taxon>
        <taxon>Wuchereria</taxon>
    </lineage>
</organism>
<evidence type="ECO:0000313" key="2">
    <source>
        <dbReference type="EMBL" id="EJW78060.1"/>
    </source>
</evidence>
<evidence type="ECO:0000313" key="3">
    <source>
        <dbReference type="Proteomes" id="UP000004810"/>
    </source>
</evidence>
<dbReference type="AlphaFoldDB" id="J9AUD8"/>
<keyword evidence="1" id="KW-0472">Membrane</keyword>
<keyword evidence="1" id="KW-0812">Transmembrane</keyword>
<dbReference type="Proteomes" id="UP000004810">
    <property type="component" value="Unassembled WGS sequence"/>
</dbReference>
<reference evidence="3" key="1">
    <citation type="submission" date="2012-08" db="EMBL/GenBank/DDBJ databases">
        <title>The Genome Sequence of Wuchereria bancrofti.</title>
        <authorList>
            <person name="Nutman T.B."/>
            <person name="Fink D.L."/>
            <person name="Russ C."/>
            <person name="Young S."/>
            <person name="Zeng Q."/>
            <person name="Koehrsen M."/>
            <person name="Alvarado L."/>
            <person name="Berlin A."/>
            <person name="Chapman S.B."/>
            <person name="Chen Z."/>
            <person name="Freedman E."/>
            <person name="Gellesch M."/>
            <person name="Goldberg J."/>
            <person name="Griggs A."/>
            <person name="Gujja S."/>
            <person name="Heilman E.R."/>
            <person name="Heiman D."/>
            <person name="Hepburn T."/>
            <person name="Howarth C."/>
            <person name="Jen D."/>
            <person name="Larson L."/>
            <person name="Lewis B."/>
            <person name="Mehta T."/>
            <person name="Park D."/>
            <person name="Pearson M."/>
            <person name="Roberts A."/>
            <person name="Saif S."/>
            <person name="Shea T."/>
            <person name="Shenoy N."/>
            <person name="Sisk P."/>
            <person name="Stolte C."/>
            <person name="Sykes S."/>
            <person name="Walk T."/>
            <person name="White J."/>
            <person name="Yandava C."/>
            <person name="Haas B."/>
            <person name="Henn M.R."/>
            <person name="Nusbaum C."/>
            <person name="Birren B."/>
        </authorList>
    </citation>
    <scope>NUCLEOTIDE SEQUENCE [LARGE SCALE GENOMIC DNA]</scope>
    <source>
        <strain evidence="3">NA</strain>
    </source>
</reference>
<evidence type="ECO:0000256" key="1">
    <source>
        <dbReference type="SAM" id="Phobius"/>
    </source>
</evidence>
<feature type="non-terminal residue" evidence="2">
    <location>
        <position position="1"/>
    </location>
</feature>